<name>A0A2V0NPW5_9CHLO</name>
<dbReference type="SMART" id="SM00567">
    <property type="entry name" value="EZ_HEAT"/>
    <property type="match status" value="6"/>
</dbReference>
<dbReference type="Proteomes" id="UP000247498">
    <property type="component" value="Unassembled WGS sequence"/>
</dbReference>
<keyword evidence="2" id="KW-0677">Repeat</keyword>
<evidence type="ECO:0000256" key="1">
    <source>
        <dbReference type="ARBA" id="ARBA00007366"/>
    </source>
</evidence>
<evidence type="ECO:0000256" key="2">
    <source>
        <dbReference type="ARBA" id="ARBA00022737"/>
    </source>
</evidence>
<feature type="repeat" description="HEAT" evidence="3">
    <location>
        <begin position="1627"/>
        <end position="1665"/>
    </location>
</feature>
<dbReference type="PANTHER" id="PTHR23346">
    <property type="entry name" value="TRANSLATIONAL ACTIVATOR GCN1-RELATED"/>
    <property type="match status" value="1"/>
</dbReference>
<dbReference type="InterPro" id="IPR034085">
    <property type="entry name" value="TOG"/>
</dbReference>
<evidence type="ECO:0000259" key="5">
    <source>
        <dbReference type="SMART" id="SM01349"/>
    </source>
</evidence>
<reference evidence="6 7" key="1">
    <citation type="journal article" date="2018" name="Sci. Rep.">
        <title>Raphidocelis subcapitata (=Pseudokirchneriella subcapitata) provides an insight into genome evolution and environmental adaptations in the Sphaeropleales.</title>
        <authorList>
            <person name="Suzuki S."/>
            <person name="Yamaguchi H."/>
            <person name="Nakajima N."/>
            <person name="Kawachi M."/>
        </authorList>
    </citation>
    <scope>NUCLEOTIDE SEQUENCE [LARGE SCALE GENOMIC DNA]</scope>
    <source>
        <strain evidence="6 7">NIES-35</strain>
    </source>
</reference>
<dbReference type="InterPro" id="IPR004155">
    <property type="entry name" value="PBS_lyase_HEAT"/>
</dbReference>
<dbReference type="EMBL" id="BDRX01000011">
    <property type="protein sequence ID" value="GBF89654.1"/>
    <property type="molecule type" value="Genomic_DNA"/>
</dbReference>
<dbReference type="GO" id="GO:0005829">
    <property type="term" value="C:cytosol"/>
    <property type="evidence" value="ECO:0007669"/>
    <property type="project" value="TreeGrafter"/>
</dbReference>
<dbReference type="Pfam" id="PF24987">
    <property type="entry name" value="HEAT_EF3_N"/>
    <property type="match status" value="2"/>
</dbReference>
<dbReference type="GO" id="GO:0034198">
    <property type="term" value="P:cellular response to amino acid starvation"/>
    <property type="evidence" value="ECO:0007669"/>
    <property type="project" value="TreeGrafter"/>
</dbReference>
<accession>A0A2V0NPW5</accession>
<feature type="repeat" description="HEAT" evidence="3">
    <location>
        <begin position="2013"/>
        <end position="2051"/>
    </location>
</feature>
<feature type="repeat" description="HEAT" evidence="3">
    <location>
        <begin position="1548"/>
        <end position="1584"/>
    </location>
</feature>
<evidence type="ECO:0000313" key="6">
    <source>
        <dbReference type="EMBL" id="GBF89654.1"/>
    </source>
</evidence>
<gene>
    <name evidence="6" type="ORF">Rsub_02372</name>
</gene>
<dbReference type="InterPro" id="IPR016024">
    <property type="entry name" value="ARM-type_fold"/>
</dbReference>
<dbReference type="Pfam" id="PF24984">
    <property type="entry name" value="HEAT_EF3_GNC1"/>
    <property type="match status" value="1"/>
</dbReference>
<feature type="non-terminal residue" evidence="6">
    <location>
        <position position="2541"/>
    </location>
</feature>
<feature type="compositionally biased region" description="Gly residues" evidence="4">
    <location>
        <begin position="858"/>
        <end position="874"/>
    </location>
</feature>
<dbReference type="PROSITE" id="PS50077">
    <property type="entry name" value="HEAT_REPEAT"/>
    <property type="match status" value="6"/>
</dbReference>
<dbReference type="OrthoDB" id="5148094at2759"/>
<evidence type="ECO:0000256" key="4">
    <source>
        <dbReference type="SAM" id="MobiDB-lite"/>
    </source>
</evidence>
<sequence>MALPEGAEYAFGSGKERVIFWKSVARSLAAEDGPQLDQERAAALAALVFDTLPAYTHAGERGAVDAAVDAGAARHPALLRELTVSLLKAAAARPPAFPAGRLLGWAASLLAALPAGSGKKAAAKLIEALGALHESVAAAADDADRPALRQAAAAKLRRMLRRAPALAEEFSEAAAAPAAAAAPGGGAGVVGALLDATSGGGADAAAAAAEARELGLKLLCEGLLPSKDRPPPAAVACLAPLLSTLTPAEWAGRVAPALSRALRRTPDSALATAAHALRRARGLDLGDAAASDATAEVVSLTLQQLRTKEAVRPAALEALAAVAALVASPAALARLVGAVRGLLDGSTEGKIKAASERLALVNALTALAPPPPPPPRRGAPAAGAGAAEGDAAAGAAAADAAAFCAAFLREEPTEEVKAALAACLAAWLPHASPPPAAAGPAFAALLGDAKEPPRRAALRALTALASSSPAALRAFASDLAAPLGKLVKEGASKAAARGEGLAALAAAAVAGGPAAAAALAVPGAIGPDAPLLAGPTIGKLPPAEAAAAGPLAAELLLRHGGALASAGARAAAARLLAAALLHHAREVRSAAAAAAAPVAEAASADGALAAELADALRHWENDPDAAGVLGADGGAPEEGRAEGTHSWRFAGALAALAPRPAAGEGRDGQAARVGPRALAALLLAAHHPAITRGVKDKRRGWQAALRHAPGLERELQQGATISEVTALLFGPPDGLSSPRPGDVEAASHALGSCLAAAGVAAHEAALPGLQALLDRAEHDALTKHDVEVWRTPEGVLSSEVVPEGVYQGEVVANKNVRKARGRMRMDNRAFATGDDDSDDEPPPPPTRAPAPAPSGRGASRGGAAGGRGGRGGAAAAGDARQREFRERKLAEEAEVRARVVAIKAKLEKGLRALAAIADAAPSAAAGHLRDLSPLVLPLLASPVAGGAALDAARALARCMPPPLGGRSLTLAGCLRLVVLAERGAEGVDYASIPDRAAVAEVITALARSTVAQRSPLSGPAYALVFPVLRAVLHCPHHTPLHDEALEVLSLHVRPDQDVPRAESLELLYHTLGIIPAYRQGPGAPGGGTFHLPATLFQTRLDRLQPLLRSLCSGALEPELPAAAAGLLAAAPHVRAAALLALPSVPSLGEGLPPEGDPLAVLHIARFDPSEANAEAARALWDDSGCALPEGGAAWFVESVAARLASPHADVRAAAAAALAAALEAAPARVGDAMAAVVALYASGEDEAQKAAAAKAAAAAAAAPAGGAGGKGGKKGGFGLDDEEKKLQVLSLDSDDDDDPLGGGGGAAEAARRLSARLGSAAALKAVAPVLGPKEVSQSMEFLISSGLADPDPSVREAMVAAGVAVVDLKGADLAGSLMPLFGRYLEKRAGARDEGRYDLLREGVVVLMGTLAAHLQQGDAERAAIVETLLDVLDTPSEAVQRAASGRLAPLMAGVAEDRARCEAIIARLLATLQGGAAYGARRGAAFGLAGVVKGLGIASLKSYGVLESLKAFVEDKKSANAREGGLMAFECLCERLGRLFEPYVIHTLPLLLSAFGDAAPAVRDAAADAARAIMGQLSASGVKLVLPALLKGLEDPTWRTKQGSTQLLGAMAHCAPKQLGSCLPTIVPRLGGVLSDPHPKVQGAAREALCEVGRVIGSPEMAALVPSLLAAIADPNAATKDCLDTLLATTFINTIDAPSLALVVPVVHRGLRDRTGETKRKAARIVGSMCSLVNDPKDMVPYVSLLMPELQKSLVDPLPEVRATAARAMGQLLRGMGPGVFADLLPWLLATLRSEGSSVERSGAAQGLAEALAVLGEGHLSELLPEMLASARARNAFVREGHLTLFRYLPLTMEAAFQRHLGEVLPAILDGLSDEAEGVRDAALAAARAFVEIYARSCLPLLLPAVEAGLGHEAWRIRQASVELCGELLFKVAGTSGKVKLDGGSDDEGAASEAHGQAILAALGRQRRDEVLSKLYVTRSDVQYAVRNGALHNWKTLVVNTPRMLQEILPALMAEVINALADQSEDRRTAAARCLGELVRKMGERVLHRMLPILRDSMASDSASTRQGVCAGLREVLEAATRHQLGEHLPDILPPIQAALCDADPSVREAAGAAFGVLFRGGAHSAVDGVVPSLLAGLDSDAHYSASVEGLRVILGVRPTTFNGVAPKLLRAPVTGAALRALGELAGVAGPALPSHLPAILSTCLNIASTRDDHRAAAAEEAALRVAQAAGEEGLPALVDELLRALEDASGRARGAAGLVAGYCRAAGGERREALQDHADALMTALISLFAEEDEALVLAAWGGLDAVAAAIPKEDAPAHVVAAKDAVLGAKEKERRKRRGGALRLAGLCLPPKALGPLVPLYLQGALAGGTPEVREAAVEALGELVDLTSEEALKPFVVQITGPLIRIVGDRFPSQIKAAILVTLGGLIGKAGAGLKPFVPQLQTTFLKCLPDPAAPVRAAAAANLGELTRLSARVDQLTSDLAASAVSAPEADARVAYLQALRGALAASGPRLAPATLSKVEDALEAAARAAGALPAG</sequence>
<feature type="compositionally biased region" description="Pro residues" evidence="4">
    <location>
        <begin position="842"/>
        <end position="852"/>
    </location>
</feature>
<evidence type="ECO:0000256" key="3">
    <source>
        <dbReference type="PROSITE-ProRule" id="PRU00103"/>
    </source>
</evidence>
<dbReference type="Pfam" id="PF23271">
    <property type="entry name" value="HEAT_GCN1"/>
    <property type="match status" value="1"/>
</dbReference>
<dbReference type="SMART" id="SM01349">
    <property type="entry name" value="TOG"/>
    <property type="match status" value="2"/>
</dbReference>
<feature type="region of interest" description="Disordered" evidence="4">
    <location>
        <begin position="822"/>
        <end position="881"/>
    </location>
</feature>
<dbReference type="InterPro" id="IPR026003">
    <property type="entry name" value="Cohesin_HEAT"/>
</dbReference>
<dbReference type="InterPro" id="IPR021133">
    <property type="entry name" value="HEAT_type_2"/>
</dbReference>
<dbReference type="Pfam" id="PF24993">
    <property type="entry name" value="GNC1_N"/>
    <property type="match status" value="1"/>
</dbReference>
<dbReference type="InParanoid" id="A0A2V0NPW5"/>
<evidence type="ECO:0000313" key="7">
    <source>
        <dbReference type="Proteomes" id="UP000247498"/>
    </source>
</evidence>
<dbReference type="FunCoup" id="A0A2V0NPW5">
    <property type="interactions" value="2051"/>
</dbReference>
<dbReference type="SUPFAM" id="SSF48371">
    <property type="entry name" value="ARM repeat"/>
    <property type="match status" value="3"/>
</dbReference>
<keyword evidence="7" id="KW-1185">Reference proteome</keyword>
<feature type="repeat" description="HEAT" evidence="3">
    <location>
        <begin position="1747"/>
        <end position="1785"/>
    </location>
</feature>
<feature type="repeat" description="HEAT" evidence="3">
    <location>
        <begin position="1865"/>
        <end position="1900"/>
    </location>
</feature>
<dbReference type="InterPro" id="IPR011989">
    <property type="entry name" value="ARM-like"/>
</dbReference>
<dbReference type="InterPro" id="IPR056810">
    <property type="entry name" value="GNC1-like_N"/>
</dbReference>
<dbReference type="PANTHER" id="PTHR23346:SF7">
    <property type="entry name" value="STALLED RIBOSOME SENSOR GCN1"/>
    <property type="match status" value="1"/>
</dbReference>
<organism evidence="6 7">
    <name type="scientific">Raphidocelis subcapitata</name>
    <dbReference type="NCBI Taxonomy" id="307507"/>
    <lineage>
        <taxon>Eukaryota</taxon>
        <taxon>Viridiplantae</taxon>
        <taxon>Chlorophyta</taxon>
        <taxon>core chlorophytes</taxon>
        <taxon>Chlorophyceae</taxon>
        <taxon>CS clade</taxon>
        <taxon>Sphaeropleales</taxon>
        <taxon>Selenastraceae</taxon>
        <taxon>Raphidocelis</taxon>
    </lineage>
</organism>
<feature type="domain" description="TOG" evidence="5">
    <location>
        <begin position="1784"/>
        <end position="2031"/>
    </location>
</feature>
<dbReference type="GO" id="GO:0019887">
    <property type="term" value="F:protein kinase regulator activity"/>
    <property type="evidence" value="ECO:0007669"/>
    <property type="project" value="TreeGrafter"/>
</dbReference>
<dbReference type="Gene3D" id="1.25.10.10">
    <property type="entry name" value="Leucine-rich Repeat Variant"/>
    <property type="match status" value="5"/>
</dbReference>
<comment type="similarity">
    <text evidence="1">Belongs to the GCN1 family.</text>
</comment>
<proteinExistence type="inferred from homology"/>
<comment type="caution">
    <text evidence="6">The sequence shown here is derived from an EMBL/GenBank/DDBJ whole genome shotgun (WGS) entry which is preliminary data.</text>
</comment>
<protein>
    <recommendedName>
        <fullName evidence="5">TOG domain-containing protein</fullName>
    </recommendedName>
</protein>
<dbReference type="InterPro" id="IPR057546">
    <property type="entry name" value="HEAT_GCN1"/>
</dbReference>
<dbReference type="Pfam" id="PF12765">
    <property type="entry name" value="Cohesin_HEAT"/>
    <property type="match status" value="1"/>
</dbReference>
<dbReference type="STRING" id="307507.A0A2V0NPW5"/>
<dbReference type="GO" id="GO:0006417">
    <property type="term" value="P:regulation of translation"/>
    <property type="evidence" value="ECO:0007669"/>
    <property type="project" value="TreeGrafter"/>
</dbReference>
<feature type="domain" description="TOG" evidence="5">
    <location>
        <begin position="1450"/>
        <end position="1686"/>
    </location>
</feature>
<feature type="repeat" description="HEAT" evidence="3">
    <location>
        <begin position="2360"/>
        <end position="2399"/>
    </location>
</feature>